<evidence type="ECO:0000313" key="9">
    <source>
        <dbReference type="EMBL" id="RAR13247.1"/>
    </source>
</evidence>
<feature type="signal peptide" evidence="7">
    <location>
        <begin position="1"/>
        <end position="17"/>
    </location>
</feature>
<keyword evidence="4 5" id="KW-1015">Disulfide bond</keyword>
<dbReference type="EC" id="1.14.99.56" evidence="5"/>
<comment type="catalytic activity">
    <reaction evidence="5">
        <text>[(1-&gt;4)-beta-D-glucosyl]n+m + reduced acceptor + O2 = 4-dehydro-beta-D-glucosyl-[(1-&gt;4)-beta-D-glucosyl]n-1 + [(1-&gt;4)-beta-D-glucosyl]m + acceptor + H2O.</text>
        <dbReference type="EC" id="1.14.99.56"/>
    </reaction>
</comment>
<dbReference type="Gene3D" id="2.70.50.70">
    <property type="match status" value="1"/>
</dbReference>
<evidence type="ECO:0000256" key="2">
    <source>
        <dbReference type="ARBA" id="ARBA00004613"/>
    </source>
</evidence>
<protein>
    <recommendedName>
        <fullName evidence="5">AA9 family lytic polysaccharide monooxygenase</fullName>
        <ecNumber evidence="5">1.14.99.56</ecNumber>
    </recommendedName>
    <alternativeName>
        <fullName evidence="5">Endo-beta-1,4-glucanase</fullName>
    </alternativeName>
    <alternativeName>
        <fullName evidence="5">Glycosyl hydrolase 61 family protein</fullName>
    </alternativeName>
</protein>
<dbReference type="CDD" id="cd21175">
    <property type="entry name" value="LPMO_AA9"/>
    <property type="match status" value="1"/>
</dbReference>
<proteinExistence type="predicted"/>
<gene>
    <name evidence="9" type="ORF">DDE83_003381</name>
</gene>
<feature type="compositionally biased region" description="Basic residues" evidence="6">
    <location>
        <begin position="292"/>
        <end position="301"/>
    </location>
</feature>
<dbReference type="InterPro" id="IPR005103">
    <property type="entry name" value="AA9_LPMO"/>
</dbReference>
<dbReference type="Pfam" id="PF03443">
    <property type="entry name" value="AA9"/>
    <property type="match status" value="1"/>
</dbReference>
<accession>A0A364N7N5</accession>
<dbReference type="GO" id="GO:0030248">
    <property type="term" value="F:cellulose binding"/>
    <property type="evidence" value="ECO:0007669"/>
    <property type="project" value="UniProtKB-UniRule"/>
</dbReference>
<comment type="caution">
    <text evidence="9">The sequence shown here is derived from an EMBL/GenBank/DDBJ whole genome shotgun (WGS) entry which is preliminary data.</text>
</comment>
<keyword evidence="7" id="KW-0732">Signal</keyword>
<dbReference type="STRING" id="183478.A0A364N7N5"/>
<dbReference type="AlphaFoldDB" id="A0A364N7N5"/>
<comment type="subcellular location">
    <subcellularLocation>
        <location evidence="2 5">Secreted</location>
    </subcellularLocation>
</comment>
<keyword evidence="10" id="KW-1185">Reference proteome</keyword>
<dbReference type="GO" id="GO:0005576">
    <property type="term" value="C:extracellular region"/>
    <property type="evidence" value="ECO:0007669"/>
    <property type="project" value="UniProtKB-SubCell"/>
</dbReference>
<evidence type="ECO:0000259" key="8">
    <source>
        <dbReference type="Pfam" id="PF03443"/>
    </source>
</evidence>
<dbReference type="GO" id="GO:0008810">
    <property type="term" value="F:cellulase activity"/>
    <property type="evidence" value="ECO:0007669"/>
    <property type="project" value="UniProtKB-UniRule"/>
</dbReference>
<evidence type="ECO:0000313" key="10">
    <source>
        <dbReference type="Proteomes" id="UP000249619"/>
    </source>
</evidence>
<dbReference type="EMBL" id="QGDH01000038">
    <property type="protein sequence ID" value="RAR13247.1"/>
    <property type="molecule type" value="Genomic_DNA"/>
</dbReference>
<evidence type="ECO:0000256" key="6">
    <source>
        <dbReference type="SAM" id="MobiDB-lite"/>
    </source>
</evidence>
<evidence type="ECO:0000256" key="7">
    <source>
        <dbReference type="SAM" id="SignalP"/>
    </source>
</evidence>
<dbReference type="PANTHER" id="PTHR33353">
    <property type="entry name" value="PUTATIVE (AFU_ORTHOLOGUE AFUA_1G12560)-RELATED"/>
    <property type="match status" value="1"/>
</dbReference>
<sequence length="307" mass="33012">MKLSLLAGAAIAQLASAHYFFDVLVVDGQESKPLEYIRENTRGAKYNPTKWKNTRDDMTPDMDDFRCNKGSFESAGRTGTAEVKAGAKMAMKLGVGATMKHPGPAFVYMSKAPGAANEYQGDGEWFKIFEEAVCDPSADFLGTAWCTWDKDRIEFTVPEGTPDGEYLIRSEHVGIHGAHGGEAEFYYACAQVKVTGGGNGTPGPTVQFPGAYKKDDPSWNFSIWNGYKDYPMPAPAVWDGSSGGAQSPAQSPEPTSPAQENTAPASTPAPAPAQPIASEGATHNAENCNGGKKTRRGRRAFRQSLRN</sequence>
<evidence type="ECO:0000256" key="1">
    <source>
        <dbReference type="ARBA" id="ARBA00001973"/>
    </source>
</evidence>
<comment type="domain">
    <text evidence="5">Has a modular structure: an endo-beta-1,4-glucanase catalytic module at the N-terminus, a linker rich in serines and threonines, and a C-terminal carbohydrate-binding module (CBM).</text>
</comment>
<feature type="domain" description="Auxiliary Activity family 9 catalytic" evidence="8">
    <location>
        <begin position="18"/>
        <end position="226"/>
    </location>
</feature>
<feature type="region of interest" description="Disordered" evidence="6">
    <location>
        <begin position="238"/>
        <end position="307"/>
    </location>
</feature>
<feature type="chain" id="PRO_5017056863" description="AA9 family lytic polysaccharide monooxygenase" evidence="7">
    <location>
        <begin position="18"/>
        <end position="307"/>
    </location>
</feature>
<comment type="function">
    <text evidence="5">Lytic polysaccharide monooxygenase (LMPO) that depolymerizes crystalline and amorphous polysaccharides via the oxidation of scissile alpha- or beta-(1-4)-glycosidic bonds, yielding C1 and/or C4 oxidation products. Catalysis by LPMOs requires the reduction of the active-site copper from Cu(II) to Cu(I) by a reducing agent and H(2)O(2) or O(2) as a cosubstrate.</text>
</comment>
<reference evidence="10" key="1">
    <citation type="submission" date="2018-05" db="EMBL/GenBank/DDBJ databases">
        <title>Draft genome sequence of Stemphylium lycopersici strain CIDEFI 213.</title>
        <authorList>
            <person name="Medina R."/>
            <person name="Franco M.E.E."/>
            <person name="Lucentini C.G."/>
            <person name="Saparrat M.C.N."/>
            <person name="Balatti P.A."/>
        </authorList>
    </citation>
    <scope>NUCLEOTIDE SEQUENCE [LARGE SCALE GENOMIC DNA]</scope>
    <source>
        <strain evidence="10">CIDEFI 213</strain>
    </source>
</reference>
<keyword evidence="3 5" id="KW-0964">Secreted</keyword>
<dbReference type="Proteomes" id="UP000249619">
    <property type="component" value="Unassembled WGS sequence"/>
</dbReference>
<dbReference type="PANTHER" id="PTHR33353:SF2">
    <property type="entry name" value="ENDO-BETA-1,4-GLUCANASE D"/>
    <property type="match status" value="1"/>
</dbReference>
<organism evidence="9 10">
    <name type="scientific">Stemphylium lycopersici</name>
    <name type="common">Tomato gray leaf spot disease fungus</name>
    <name type="synonym">Thyrospora lycopersici</name>
    <dbReference type="NCBI Taxonomy" id="183478"/>
    <lineage>
        <taxon>Eukaryota</taxon>
        <taxon>Fungi</taxon>
        <taxon>Dikarya</taxon>
        <taxon>Ascomycota</taxon>
        <taxon>Pezizomycotina</taxon>
        <taxon>Dothideomycetes</taxon>
        <taxon>Pleosporomycetidae</taxon>
        <taxon>Pleosporales</taxon>
        <taxon>Pleosporineae</taxon>
        <taxon>Pleosporaceae</taxon>
        <taxon>Stemphylium</taxon>
    </lineage>
</organism>
<evidence type="ECO:0000256" key="3">
    <source>
        <dbReference type="ARBA" id="ARBA00022525"/>
    </source>
</evidence>
<comment type="cofactor">
    <cofactor evidence="1">
        <name>Cu(2+)</name>
        <dbReference type="ChEBI" id="CHEBI:29036"/>
    </cofactor>
</comment>
<name>A0A364N7N5_STELY</name>
<evidence type="ECO:0000256" key="4">
    <source>
        <dbReference type="ARBA" id="ARBA00023157"/>
    </source>
</evidence>
<keyword evidence="5" id="KW-0624">Polysaccharide degradation</keyword>
<keyword evidence="5" id="KW-0136">Cellulose degradation</keyword>
<dbReference type="GO" id="GO:0030245">
    <property type="term" value="P:cellulose catabolic process"/>
    <property type="evidence" value="ECO:0007669"/>
    <property type="project" value="UniProtKB-UniRule"/>
</dbReference>
<dbReference type="InterPro" id="IPR049892">
    <property type="entry name" value="AA9"/>
</dbReference>
<evidence type="ECO:0000256" key="5">
    <source>
        <dbReference type="RuleBase" id="RU368122"/>
    </source>
</evidence>
<keyword evidence="5" id="KW-0119">Carbohydrate metabolism</keyword>